<dbReference type="AlphaFoldDB" id="A0A2P8CVU9"/>
<sequence>MNITQRFARKLKTIREINNYTQEYVAGILDISQNAYSLLEKGTTKVTLDRIEILAELYKTTPSDLVSDNILPNSIESHSNIPPALSTFEKRMYEQTIARLEIDIEKLYNLINQLTTKIAGPTG</sequence>
<dbReference type="PANTHER" id="PTHR46558:SF4">
    <property type="entry name" value="DNA-BIDING PHAGE PROTEIN"/>
    <property type="match status" value="1"/>
</dbReference>
<evidence type="ECO:0000256" key="2">
    <source>
        <dbReference type="SAM" id="Coils"/>
    </source>
</evidence>
<dbReference type="PANTHER" id="PTHR46558">
    <property type="entry name" value="TRACRIPTIONAL REGULATORY PROTEIN-RELATED-RELATED"/>
    <property type="match status" value="1"/>
</dbReference>
<keyword evidence="5" id="KW-1185">Reference proteome</keyword>
<keyword evidence="2" id="KW-0175">Coiled coil</keyword>
<proteinExistence type="predicted"/>
<dbReference type="Proteomes" id="UP000240572">
    <property type="component" value="Unassembled WGS sequence"/>
</dbReference>
<dbReference type="InterPro" id="IPR010982">
    <property type="entry name" value="Lambda_DNA-bd_dom_sf"/>
</dbReference>
<name>A0A2P8CVU9_9BACT</name>
<dbReference type="PROSITE" id="PS50943">
    <property type="entry name" value="HTH_CROC1"/>
    <property type="match status" value="1"/>
</dbReference>
<dbReference type="InterPro" id="IPR001387">
    <property type="entry name" value="Cro/C1-type_HTH"/>
</dbReference>
<evidence type="ECO:0000313" key="5">
    <source>
        <dbReference type="Proteomes" id="UP000240572"/>
    </source>
</evidence>
<dbReference type="CDD" id="cd00093">
    <property type="entry name" value="HTH_XRE"/>
    <property type="match status" value="1"/>
</dbReference>
<keyword evidence="1" id="KW-0238">DNA-binding</keyword>
<accession>A0A2P8CVU9</accession>
<dbReference type="RefSeq" id="WP_106525109.1">
    <property type="nucleotide sequence ID" value="NZ_PYGD01000013.1"/>
</dbReference>
<dbReference type="EMBL" id="PYGD01000013">
    <property type="protein sequence ID" value="PSK89087.1"/>
    <property type="molecule type" value="Genomic_DNA"/>
</dbReference>
<dbReference type="OrthoDB" id="798409at2"/>
<comment type="caution">
    <text evidence="4">The sequence shown here is derived from an EMBL/GenBank/DDBJ whole genome shotgun (WGS) entry which is preliminary data.</text>
</comment>
<dbReference type="Gene3D" id="1.10.260.40">
    <property type="entry name" value="lambda repressor-like DNA-binding domains"/>
    <property type="match status" value="1"/>
</dbReference>
<feature type="domain" description="HTH cro/C1-type" evidence="3">
    <location>
        <begin position="11"/>
        <end position="65"/>
    </location>
</feature>
<dbReference type="Pfam" id="PF01381">
    <property type="entry name" value="HTH_3"/>
    <property type="match status" value="1"/>
</dbReference>
<reference evidence="4 5" key="1">
    <citation type="submission" date="2018-03" db="EMBL/GenBank/DDBJ databases">
        <title>Genomic Encyclopedia of Type Strains, Phase III (KMG-III): the genomes of soil and plant-associated and newly described type strains.</title>
        <authorList>
            <person name="Whitman W."/>
        </authorList>
    </citation>
    <scope>NUCLEOTIDE SEQUENCE [LARGE SCALE GENOMIC DNA]</scope>
    <source>
        <strain evidence="4 5">CGMCC 1.12700</strain>
    </source>
</reference>
<evidence type="ECO:0000259" key="3">
    <source>
        <dbReference type="PROSITE" id="PS50943"/>
    </source>
</evidence>
<gene>
    <name evidence="4" type="ORF">B0I18_11399</name>
</gene>
<organism evidence="4 5">
    <name type="scientific">Taibaiella chishuiensis</name>
    <dbReference type="NCBI Taxonomy" id="1434707"/>
    <lineage>
        <taxon>Bacteria</taxon>
        <taxon>Pseudomonadati</taxon>
        <taxon>Bacteroidota</taxon>
        <taxon>Chitinophagia</taxon>
        <taxon>Chitinophagales</taxon>
        <taxon>Chitinophagaceae</taxon>
        <taxon>Taibaiella</taxon>
    </lineage>
</organism>
<dbReference type="SUPFAM" id="SSF47413">
    <property type="entry name" value="lambda repressor-like DNA-binding domains"/>
    <property type="match status" value="1"/>
</dbReference>
<evidence type="ECO:0000256" key="1">
    <source>
        <dbReference type="ARBA" id="ARBA00023125"/>
    </source>
</evidence>
<protein>
    <submittedName>
        <fullName evidence="4">Helix-turn-helix protein</fullName>
    </submittedName>
</protein>
<dbReference type="SMART" id="SM00530">
    <property type="entry name" value="HTH_XRE"/>
    <property type="match status" value="1"/>
</dbReference>
<dbReference type="GO" id="GO:0003677">
    <property type="term" value="F:DNA binding"/>
    <property type="evidence" value="ECO:0007669"/>
    <property type="project" value="UniProtKB-KW"/>
</dbReference>
<feature type="coiled-coil region" evidence="2">
    <location>
        <begin position="90"/>
        <end position="117"/>
    </location>
</feature>
<evidence type="ECO:0000313" key="4">
    <source>
        <dbReference type="EMBL" id="PSK89087.1"/>
    </source>
</evidence>